<evidence type="ECO:0000313" key="2">
    <source>
        <dbReference type="EMBL" id="KAF4728440.1"/>
    </source>
</evidence>
<feature type="region of interest" description="Disordered" evidence="1">
    <location>
        <begin position="1"/>
        <end position="63"/>
    </location>
</feature>
<sequence>MAYAPPVRRSQTRQQHETLRDVIRPIARVRPQPRGDTIGDRVALRRSPPYVPQPPSEPSFPSDSPIIELVGATSPWRVSLRAHNQTFPNAYSWLTPVKLTFGMEDMSFVSLPLFNTIPAMVPRGNKCLQLVPWGPATDHIHEFAAAESMLGVGHLSFDNIRLCCRSGQWSFNVLDTSGTGFILVAPLRERDLYSPLADVYA</sequence>
<dbReference type="EMBL" id="JABANO010020475">
    <property type="protein sequence ID" value="KAF4728440.1"/>
    <property type="molecule type" value="Genomic_DNA"/>
</dbReference>
<dbReference type="Proteomes" id="UP000574390">
    <property type="component" value="Unassembled WGS sequence"/>
</dbReference>
<name>A0A7J6S8R2_PEROL</name>
<accession>A0A7J6S8R2</accession>
<keyword evidence="4" id="KW-1185">Reference proteome</keyword>
<feature type="compositionally biased region" description="Pro residues" evidence="1">
    <location>
        <begin position="49"/>
        <end position="58"/>
    </location>
</feature>
<evidence type="ECO:0000313" key="5">
    <source>
        <dbReference type="Proteomes" id="UP000574390"/>
    </source>
</evidence>
<comment type="caution">
    <text evidence="2">The sequence shown here is derived from an EMBL/GenBank/DDBJ whole genome shotgun (WGS) entry which is preliminary data.</text>
</comment>
<reference evidence="4 5" key="1">
    <citation type="submission" date="2020-04" db="EMBL/GenBank/DDBJ databases">
        <title>Perkinsus olseni comparative genomics.</title>
        <authorList>
            <person name="Bogema D.R."/>
        </authorList>
    </citation>
    <scope>NUCLEOTIDE SEQUENCE [LARGE SCALE GENOMIC DNA]</scope>
    <source>
        <strain evidence="3">ATCC PRA-205</strain>
        <strain evidence="2 4">ATCC PRA-207</strain>
    </source>
</reference>
<proteinExistence type="predicted"/>
<dbReference type="EMBL" id="JABANM010001556">
    <property type="protein sequence ID" value="KAF4754079.1"/>
    <property type="molecule type" value="Genomic_DNA"/>
</dbReference>
<evidence type="ECO:0000256" key="1">
    <source>
        <dbReference type="SAM" id="MobiDB-lite"/>
    </source>
</evidence>
<dbReference type="Proteomes" id="UP000553632">
    <property type="component" value="Unassembled WGS sequence"/>
</dbReference>
<protein>
    <submittedName>
        <fullName evidence="2">Uncharacterized protein</fullName>
    </submittedName>
</protein>
<dbReference type="AlphaFoldDB" id="A0A7J6S8R2"/>
<evidence type="ECO:0000313" key="4">
    <source>
        <dbReference type="Proteomes" id="UP000553632"/>
    </source>
</evidence>
<feature type="compositionally biased region" description="Basic and acidic residues" evidence="1">
    <location>
        <begin position="14"/>
        <end position="23"/>
    </location>
</feature>
<organism evidence="2 4">
    <name type="scientific">Perkinsus olseni</name>
    <name type="common">Perkinsus atlanticus</name>
    <dbReference type="NCBI Taxonomy" id="32597"/>
    <lineage>
        <taxon>Eukaryota</taxon>
        <taxon>Sar</taxon>
        <taxon>Alveolata</taxon>
        <taxon>Perkinsozoa</taxon>
        <taxon>Perkinsea</taxon>
        <taxon>Perkinsida</taxon>
        <taxon>Perkinsidae</taxon>
        <taxon>Perkinsus</taxon>
    </lineage>
</organism>
<gene>
    <name evidence="3" type="ORF">FOZ62_023658</name>
    <name evidence="2" type="ORF">FOZ63_004036</name>
</gene>
<evidence type="ECO:0000313" key="3">
    <source>
        <dbReference type="EMBL" id="KAF4754079.1"/>
    </source>
</evidence>